<dbReference type="Proteomes" id="UP000230709">
    <property type="component" value="Chromosome"/>
</dbReference>
<gene>
    <name evidence="1" type="ORF">CQW49_03225</name>
</gene>
<reference evidence="2" key="1">
    <citation type="submission" date="2017-10" db="EMBL/GenBank/DDBJ databases">
        <title>Completed PacBio SMRT sequence of Methylosinus trichosporium OB3b reveals presence of a third large plasmid.</title>
        <authorList>
            <person name="Charles T.C."/>
            <person name="Lynch M.D.J."/>
            <person name="Heil J.R."/>
            <person name="Cheng J."/>
        </authorList>
    </citation>
    <scope>NUCLEOTIDE SEQUENCE [LARGE SCALE GENOMIC DNA]</scope>
    <source>
        <strain evidence="2">OB3b</strain>
    </source>
</reference>
<dbReference type="InterPro" id="IPR021398">
    <property type="entry name" value="DUF3037"/>
</dbReference>
<dbReference type="KEGG" id="mtw:CQW49_03225"/>
<dbReference type="RefSeq" id="WP_003610973.1">
    <property type="nucleotide sequence ID" value="NZ_ADVE02000001.1"/>
</dbReference>
<sequence>MIDAQAYFSLVQYGEMPERAEYVNVGVVLFARAAPYVLSKFVASSRQADSNIHRPSFFKDMVESLRCRISAEFQKDWTLESVSRFVETRTGNLRLLQPRSVLAENPIDVIEDLYAKLVCSRSSAVKKLRIGQKLKHELVERGVEALLEKPEPVELPQGITLKAPYAYQNGRYNLISGLSLISDPNHAIEAASAQAIKGDWLYKDTQIIRPAKLVVVADVEGQSDNFVHDIAGLMEEHNVGFYRLDNIEGLTLDIRRNVLNHRH</sequence>
<organism evidence="1 2">
    <name type="scientific">Methylosinus trichosporium (strain ATCC 35070 / NCIMB 11131 / UNIQEM 75 / OB3b)</name>
    <dbReference type="NCBI Taxonomy" id="595536"/>
    <lineage>
        <taxon>Bacteria</taxon>
        <taxon>Pseudomonadati</taxon>
        <taxon>Pseudomonadota</taxon>
        <taxon>Alphaproteobacteria</taxon>
        <taxon>Hyphomicrobiales</taxon>
        <taxon>Methylocystaceae</taxon>
        <taxon>Methylosinus</taxon>
    </lineage>
</organism>
<dbReference type="Pfam" id="PF11236">
    <property type="entry name" value="DUF3037"/>
    <property type="match status" value="1"/>
</dbReference>
<evidence type="ECO:0000313" key="1">
    <source>
        <dbReference type="EMBL" id="ATQ67003.1"/>
    </source>
</evidence>
<keyword evidence="2" id="KW-1185">Reference proteome</keyword>
<protein>
    <submittedName>
        <fullName evidence="1">DUF3037 domain-containing protein</fullName>
    </submittedName>
</protein>
<name>A0A2D2CWB7_METT3</name>
<proteinExistence type="predicted"/>
<dbReference type="EMBL" id="CP023737">
    <property type="protein sequence ID" value="ATQ67003.1"/>
    <property type="molecule type" value="Genomic_DNA"/>
</dbReference>
<evidence type="ECO:0000313" key="2">
    <source>
        <dbReference type="Proteomes" id="UP000230709"/>
    </source>
</evidence>
<dbReference type="STRING" id="595536.GCA_000178815_04516"/>
<accession>A0A2D2CWB7</accession>
<dbReference type="AlphaFoldDB" id="A0A2D2CWB7"/>